<dbReference type="EMBL" id="MRZU01000003">
    <property type="protein sequence ID" value="OUJ18652.1"/>
    <property type="molecule type" value="Genomic_DNA"/>
</dbReference>
<evidence type="ECO:0000313" key="1">
    <source>
        <dbReference type="EMBL" id="OUJ18652.1"/>
    </source>
</evidence>
<keyword evidence="2" id="KW-1185">Reference proteome</keyword>
<name>A0A1Y3GB15_9EURY</name>
<accession>A0A1Y3GB15</accession>
<gene>
    <name evidence="1" type="ORF">AMET1_0299</name>
</gene>
<reference evidence="1 2" key="1">
    <citation type="submission" date="2016-12" db="EMBL/GenBank/DDBJ databases">
        <title>Discovery of methanogenic haloarchaea.</title>
        <authorList>
            <person name="Sorokin D.Y."/>
            <person name="Makarova K.S."/>
            <person name="Abbas B."/>
            <person name="Ferrer M."/>
            <person name="Golyshin P.N."/>
        </authorList>
    </citation>
    <scope>NUCLEOTIDE SEQUENCE [LARGE SCALE GENOMIC DNA]</scope>
    <source>
        <strain evidence="1">AMET1</strain>
    </source>
</reference>
<comment type="caution">
    <text evidence="1">The sequence shown here is derived from an EMBL/GenBank/DDBJ whole genome shotgun (WGS) entry which is preliminary data.</text>
</comment>
<dbReference type="Proteomes" id="UP000195137">
    <property type="component" value="Unassembled WGS sequence"/>
</dbReference>
<protein>
    <submittedName>
        <fullName evidence="1">Pyridine nucleotide-disulfide oxidoreductase</fullName>
    </submittedName>
</protein>
<dbReference type="AlphaFoldDB" id="A0A1Y3GB15"/>
<dbReference type="RefSeq" id="WP_086636723.1">
    <property type="nucleotide sequence ID" value="NZ_MRZU01000003.1"/>
</dbReference>
<evidence type="ECO:0000313" key="2">
    <source>
        <dbReference type="Proteomes" id="UP000195137"/>
    </source>
</evidence>
<proteinExistence type="predicted"/>
<dbReference type="OrthoDB" id="137061at2157"/>
<organism evidence="1 2">
    <name type="scientific">Methanonatronarchaeum thermophilum</name>
    <dbReference type="NCBI Taxonomy" id="1927129"/>
    <lineage>
        <taxon>Archaea</taxon>
        <taxon>Methanobacteriati</taxon>
        <taxon>Methanobacteriota</taxon>
        <taxon>Methanonatronarchaeia</taxon>
        <taxon>Methanonatronarchaeales</taxon>
        <taxon>Methanonatronarchaeaceae</taxon>
        <taxon>Methanonatronarchaeum</taxon>
    </lineage>
</organism>
<sequence>MKNNFKDTLVFVAGGGFFGKKASQWFKDRDAKVLVVDIDREKAIDFVDIEVDISNAYSEIDSGVIGFLKGDATDCFIELTEVVFPKIVVPAIPGHFLGRISKKILTNNGFEVKSIEPSIFKEIVNEVPDDLILTKDYENGVLITSYMQEGECSENCPQPIDICTATQKNKNGLMSDILDEAIEGFSDYHNVLISHGINGAGYIEGSDIQKLIKDIHQLESGATLSIGTSCSCHGILNCIKI</sequence>